<keyword evidence="2" id="KW-0815">Transposition</keyword>
<feature type="domain" description="Cas12f1-like TNB" evidence="6">
    <location>
        <begin position="336"/>
        <end position="414"/>
    </location>
</feature>
<gene>
    <name evidence="7" type="ORF">THIOM_004499</name>
</gene>
<sequence>MRALKIKIKGLKKPQFERLKELTYHAKNLYNQALWTLREAYSATGKYFSYPQMDKVMKQVTNLEGEVNYKLLKAKVAQQTLRRLDKNFRSFFSCHQDFQKNPGKYKGKPRPPKYKLDPHDNLIFDYQAFRIQGLFIIEKGPEITLPNGKVFPAGESIRYEQVVVLEKGLEIQVPKQLWNQEIKQVEIIPKHNSFHAVFVYEENPDDFKPVEPSDQVMSIDLGLNNLATCVTNGVVEPFIIDGRRLKSINAHYNKRKASMQSKLSERGKKWSRRLQSLTDWRNAVVNDYMHKATSYVVNMCVKHGISKVVVGDVVKSLNQINLGKRTNQNFVNLALGQFVEKLGYKLGSHGIELVVTDESYSSQASFVDGDKMPKRYNQKAKQKRTFSGKRVKRGLYQSQDGTLVNADVNGAFNILRKTDSDFSFSKLVEKVGARVKEWLHPTKRIRPLPTKKQQFWINLERQRKVT</sequence>
<evidence type="ECO:0000256" key="1">
    <source>
        <dbReference type="ARBA" id="ARBA00008761"/>
    </source>
</evidence>
<accession>A0A176RVQ9</accession>
<evidence type="ECO:0000256" key="3">
    <source>
        <dbReference type="ARBA" id="ARBA00023125"/>
    </source>
</evidence>
<dbReference type="GO" id="GO:0032196">
    <property type="term" value="P:transposition"/>
    <property type="evidence" value="ECO:0007669"/>
    <property type="project" value="UniProtKB-KW"/>
</dbReference>
<evidence type="ECO:0000259" key="5">
    <source>
        <dbReference type="Pfam" id="PF01385"/>
    </source>
</evidence>
<comment type="caution">
    <text evidence="7">The sequence shown here is derived from an EMBL/GenBank/DDBJ whole genome shotgun (WGS) entry which is preliminary data.</text>
</comment>
<dbReference type="InterPro" id="IPR001959">
    <property type="entry name" value="Transposase"/>
</dbReference>
<dbReference type="GO" id="GO:0006310">
    <property type="term" value="P:DNA recombination"/>
    <property type="evidence" value="ECO:0007669"/>
    <property type="project" value="UniProtKB-KW"/>
</dbReference>
<keyword evidence="8" id="KW-1185">Reference proteome</keyword>
<evidence type="ECO:0000256" key="4">
    <source>
        <dbReference type="ARBA" id="ARBA00023172"/>
    </source>
</evidence>
<dbReference type="PATRIC" id="fig|1003181.4.peg.5930"/>
<dbReference type="Pfam" id="PF01385">
    <property type="entry name" value="OrfB_IS605"/>
    <property type="match status" value="1"/>
</dbReference>
<dbReference type="NCBIfam" id="TIGR01766">
    <property type="entry name" value="IS200/IS605 family accessory protein TnpB-like domain"/>
    <property type="match status" value="1"/>
</dbReference>
<dbReference type="GO" id="GO:0003677">
    <property type="term" value="F:DNA binding"/>
    <property type="evidence" value="ECO:0007669"/>
    <property type="project" value="UniProtKB-KW"/>
</dbReference>
<keyword evidence="3" id="KW-0238">DNA-binding</keyword>
<evidence type="ECO:0000313" key="8">
    <source>
        <dbReference type="Proteomes" id="UP000076962"/>
    </source>
</evidence>
<reference evidence="7 8" key="1">
    <citation type="submission" date="2016-05" db="EMBL/GenBank/DDBJ databases">
        <title>Single-cell genome of chain-forming Candidatus Thiomargarita nelsonii and comparison to other large sulfur-oxidizing bacteria.</title>
        <authorList>
            <person name="Winkel M."/>
            <person name="Salman V."/>
            <person name="Woyke T."/>
            <person name="Schulz-Vogt H."/>
            <person name="Richter M."/>
            <person name="Flood B."/>
            <person name="Bailey J."/>
            <person name="Amann R."/>
            <person name="Mussmann M."/>
        </authorList>
    </citation>
    <scope>NUCLEOTIDE SEQUENCE [LARGE SCALE GENOMIC DNA]</scope>
    <source>
        <strain evidence="7 8">THI036</strain>
    </source>
</reference>
<dbReference type="Pfam" id="PF07282">
    <property type="entry name" value="Cas12f1-like_TNB"/>
    <property type="match status" value="1"/>
</dbReference>
<comment type="similarity">
    <text evidence="1">In the C-terminal section; belongs to the transposase 35 family.</text>
</comment>
<protein>
    <submittedName>
        <fullName evidence="7">Transposase, IS605 OrfB family</fullName>
    </submittedName>
</protein>
<evidence type="ECO:0000259" key="6">
    <source>
        <dbReference type="Pfam" id="PF07282"/>
    </source>
</evidence>
<dbReference type="NCBIfam" id="NF040570">
    <property type="entry name" value="guided_TnpB"/>
    <property type="match status" value="1"/>
</dbReference>
<organism evidence="7 8">
    <name type="scientific">Candidatus Thiomargarita nelsonii</name>
    <dbReference type="NCBI Taxonomy" id="1003181"/>
    <lineage>
        <taxon>Bacteria</taxon>
        <taxon>Pseudomonadati</taxon>
        <taxon>Pseudomonadota</taxon>
        <taxon>Gammaproteobacteria</taxon>
        <taxon>Thiotrichales</taxon>
        <taxon>Thiotrichaceae</taxon>
        <taxon>Thiomargarita</taxon>
    </lineage>
</organism>
<dbReference type="AlphaFoldDB" id="A0A176RVQ9"/>
<name>A0A176RVQ9_9GAMM</name>
<dbReference type="InterPro" id="IPR010095">
    <property type="entry name" value="Cas12f1-like_TNB"/>
</dbReference>
<evidence type="ECO:0000313" key="7">
    <source>
        <dbReference type="EMBL" id="OAD19840.1"/>
    </source>
</evidence>
<evidence type="ECO:0000256" key="2">
    <source>
        <dbReference type="ARBA" id="ARBA00022578"/>
    </source>
</evidence>
<feature type="domain" description="Probable transposase IS891/IS1136/IS1341" evidence="5">
    <location>
        <begin position="199"/>
        <end position="315"/>
    </location>
</feature>
<keyword evidence="4" id="KW-0233">DNA recombination</keyword>
<dbReference type="Proteomes" id="UP000076962">
    <property type="component" value="Unassembled WGS sequence"/>
</dbReference>
<proteinExistence type="inferred from homology"/>
<dbReference type="EMBL" id="LUTY01002645">
    <property type="protein sequence ID" value="OAD19840.1"/>
    <property type="molecule type" value="Genomic_DNA"/>
</dbReference>